<dbReference type="Proteomes" id="UP000188181">
    <property type="component" value="Chromosome"/>
</dbReference>
<evidence type="ECO:0000313" key="3">
    <source>
        <dbReference type="Proteomes" id="UP000188181"/>
    </source>
</evidence>
<dbReference type="PANTHER" id="PTHR40660:SF1">
    <property type="entry name" value="5'-PHOSPHATE OXIDASE PUTATIVE DOMAIN-CONTAINING PROTEIN-RELATED"/>
    <property type="match status" value="1"/>
</dbReference>
<dbReference type="OrthoDB" id="5419131at2"/>
<evidence type="ECO:0000259" key="1">
    <source>
        <dbReference type="Pfam" id="PF01243"/>
    </source>
</evidence>
<dbReference type="InterPro" id="IPR012349">
    <property type="entry name" value="Split_barrel_FMN-bd"/>
</dbReference>
<name>A0A1R7T616_9BACT</name>
<feature type="domain" description="Pyridoxamine 5'-phosphate oxidase N-terminal" evidence="1">
    <location>
        <begin position="4"/>
        <end position="117"/>
    </location>
</feature>
<organism evidence="2 3">
    <name type="scientific">Limihaloglobus sulfuriphilus</name>
    <dbReference type="NCBI Taxonomy" id="1851148"/>
    <lineage>
        <taxon>Bacteria</taxon>
        <taxon>Pseudomonadati</taxon>
        <taxon>Planctomycetota</taxon>
        <taxon>Phycisphaerae</taxon>
        <taxon>Sedimentisphaerales</taxon>
        <taxon>Sedimentisphaeraceae</taxon>
        <taxon>Limihaloglobus</taxon>
    </lineage>
</organism>
<dbReference type="EMBL" id="CP019646">
    <property type="protein sequence ID" value="AQQ72146.1"/>
    <property type="molecule type" value="Genomic_DNA"/>
</dbReference>
<dbReference type="Pfam" id="PF01243">
    <property type="entry name" value="PNPOx_N"/>
    <property type="match status" value="1"/>
</dbReference>
<dbReference type="KEGG" id="pbas:SMSP2_02527"/>
<accession>A0A1R7T616</accession>
<protein>
    <submittedName>
        <fullName evidence="2">Pyridoxamine 5'-phosphate oxidase</fullName>
    </submittedName>
</protein>
<evidence type="ECO:0000313" key="2">
    <source>
        <dbReference type="EMBL" id="AQQ72146.1"/>
    </source>
</evidence>
<dbReference type="Gene3D" id="2.30.110.10">
    <property type="entry name" value="Electron Transport, Fmn-binding Protein, Chain A"/>
    <property type="match status" value="1"/>
</dbReference>
<reference evidence="3" key="1">
    <citation type="submission" date="2017-02" db="EMBL/GenBank/DDBJ databases">
        <title>Comparative genomics and description of representatives of a novel lineage of planctomycetes thriving in anoxic sediments.</title>
        <authorList>
            <person name="Spring S."/>
            <person name="Bunk B."/>
            <person name="Sproer C."/>
        </authorList>
    </citation>
    <scope>NUCLEOTIDE SEQUENCE [LARGE SCALE GENOMIC DNA]</scope>
    <source>
        <strain evidence="3">SM-Chi-D1</strain>
    </source>
</reference>
<dbReference type="AlphaFoldDB" id="A0A1R7T616"/>
<dbReference type="RefSeq" id="WP_146684369.1">
    <property type="nucleotide sequence ID" value="NZ_CP019646.1"/>
</dbReference>
<gene>
    <name evidence="2" type="ORF">SMSP2_02527</name>
</gene>
<sequence length="124" mass="14074">MAKLPEEVKSAIEKQDVIPVATSDQDCMPNVVYIAYLKVMDDETILIADNYLDKTRKNILSNGNISFVVHDDDKGSYQIKGKAQRFTEGEMFEEVKKWVSDKLPKEAAVVMKVEKVYNGAKWIS</sequence>
<keyword evidence="3" id="KW-1185">Reference proteome</keyword>
<dbReference type="InterPro" id="IPR011576">
    <property type="entry name" value="Pyridox_Oxase_N"/>
</dbReference>
<dbReference type="STRING" id="1851148.SMSP2_02527"/>
<dbReference type="PANTHER" id="PTHR40660">
    <property type="entry name" value="5'-PHOSPHATE OXIDASE PUTATIVE DOMAIN-CONTAINING PROTEIN-RELATED"/>
    <property type="match status" value="1"/>
</dbReference>
<proteinExistence type="predicted"/>
<dbReference type="SUPFAM" id="SSF50475">
    <property type="entry name" value="FMN-binding split barrel"/>
    <property type="match status" value="1"/>
</dbReference>